<dbReference type="EMBL" id="OB669466">
    <property type="protein sequence ID" value="CAD7234685.1"/>
    <property type="molecule type" value="Genomic_DNA"/>
</dbReference>
<dbReference type="InterPro" id="IPR050752">
    <property type="entry name" value="C2H2-ZF_domain"/>
</dbReference>
<dbReference type="GO" id="GO:0008270">
    <property type="term" value="F:zinc ion binding"/>
    <property type="evidence" value="ECO:0007669"/>
    <property type="project" value="UniProtKB-KW"/>
</dbReference>
<keyword evidence="2" id="KW-0677">Repeat</keyword>
<dbReference type="Gene3D" id="3.30.160.60">
    <property type="entry name" value="Classic Zinc Finger"/>
    <property type="match status" value="2"/>
</dbReference>
<dbReference type="AlphaFoldDB" id="A0A7R8WQ25"/>
<proteinExistence type="predicted"/>
<keyword evidence="4" id="KW-0862">Zinc</keyword>
<dbReference type="PANTHER" id="PTHR24384">
    <property type="entry name" value="FINGER PUTATIVE TRANSCRIPTION FACTOR FAMILY-RELATED"/>
    <property type="match status" value="1"/>
</dbReference>
<organism evidence="5">
    <name type="scientific">Cyprideis torosa</name>
    <dbReference type="NCBI Taxonomy" id="163714"/>
    <lineage>
        <taxon>Eukaryota</taxon>
        <taxon>Metazoa</taxon>
        <taxon>Ecdysozoa</taxon>
        <taxon>Arthropoda</taxon>
        <taxon>Crustacea</taxon>
        <taxon>Oligostraca</taxon>
        <taxon>Ostracoda</taxon>
        <taxon>Podocopa</taxon>
        <taxon>Podocopida</taxon>
        <taxon>Cytherocopina</taxon>
        <taxon>Cytheroidea</taxon>
        <taxon>Cytherideidae</taxon>
        <taxon>Cyprideis</taxon>
    </lineage>
</organism>
<dbReference type="InterPro" id="IPR013087">
    <property type="entry name" value="Znf_C2H2_type"/>
</dbReference>
<evidence type="ECO:0000256" key="3">
    <source>
        <dbReference type="ARBA" id="ARBA00022771"/>
    </source>
</evidence>
<dbReference type="PROSITE" id="PS50157">
    <property type="entry name" value="ZINC_FINGER_C2H2_2"/>
    <property type="match status" value="1"/>
</dbReference>
<dbReference type="InterPro" id="IPR036236">
    <property type="entry name" value="Znf_C2H2_sf"/>
</dbReference>
<evidence type="ECO:0000256" key="2">
    <source>
        <dbReference type="ARBA" id="ARBA00022737"/>
    </source>
</evidence>
<dbReference type="GO" id="GO:0000981">
    <property type="term" value="F:DNA-binding transcription factor activity, RNA polymerase II-specific"/>
    <property type="evidence" value="ECO:0007669"/>
    <property type="project" value="TreeGrafter"/>
</dbReference>
<keyword evidence="1" id="KW-0479">Metal-binding</keyword>
<evidence type="ECO:0000313" key="5">
    <source>
        <dbReference type="EMBL" id="CAD7234685.1"/>
    </source>
</evidence>
<dbReference type="PANTHER" id="PTHR24384:SF193">
    <property type="entry name" value="PR_SET DOMAIN 15"/>
    <property type="match status" value="1"/>
</dbReference>
<dbReference type="GO" id="GO:0000978">
    <property type="term" value="F:RNA polymerase II cis-regulatory region sequence-specific DNA binding"/>
    <property type="evidence" value="ECO:0007669"/>
    <property type="project" value="TreeGrafter"/>
</dbReference>
<name>A0A7R8WQ25_9CRUS</name>
<accession>A0A7R8WQ25</accession>
<dbReference type="PROSITE" id="PS00028">
    <property type="entry name" value="ZINC_FINGER_C2H2_1"/>
    <property type="match status" value="1"/>
</dbReference>
<dbReference type="SUPFAM" id="SSF57667">
    <property type="entry name" value="beta-beta-alpha zinc fingers"/>
    <property type="match status" value="2"/>
</dbReference>
<reference evidence="5" key="1">
    <citation type="submission" date="2020-11" db="EMBL/GenBank/DDBJ databases">
        <authorList>
            <person name="Tran Van P."/>
        </authorList>
    </citation>
    <scope>NUCLEOTIDE SEQUENCE</scope>
</reference>
<dbReference type="OrthoDB" id="6077919at2759"/>
<evidence type="ECO:0000256" key="1">
    <source>
        <dbReference type="ARBA" id="ARBA00022723"/>
    </source>
</evidence>
<keyword evidence="3" id="KW-0863">Zinc-finger</keyword>
<gene>
    <name evidence="5" type="ORF">CTOB1V02_LOCUS12501</name>
</gene>
<protein>
    <submittedName>
        <fullName evidence="5">Uncharacterized protein</fullName>
    </submittedName>
</protein>
<sequence>MSLLDRLDPWATIAKLGTHLIRLKSVRTTAQSEKETIQEICGNFFTRGSSLSRHNLKHSVEKPSGCMTGRKGYLSKSALQSHETKHSEGDESVCALCDQPFRLVEDLEKHLKWHIQGSSLV</sequence>
<evidence type="ECO:0000256" key="4">
    <source>
        <dbReference type="ARBA" id="ARBA00022833"/>
    </source>
</evidence>